<name>A0A2C5YIU9_9HYPO</name>
<comment type="subcellular location">
    <subcellularLocation>
        <location evidence="1">Endoplasmic reticulum</location>
    </subcellularLocation>
</comment>
<organism evidence="7 8">
    <name type="scientific">Ophiocordyceps australis</name>
    <dbReference type="NCBI Taxonomy" id="1399860"/>
    <lineage>
        <taxon>Eukaryota</taxon>
        <taxon>Fungi</taxon>
        <taxon>Dikarya</taxon>
        <taxon>Ascomycota</taxon>
        <taxon>Pezizomycotina</taxon>
        <taxon>Sordariomycetes</taxon>
        <taxon>Hypocreomycetidae</taxon>
        <taxon>Hypocreales</taxon>
        <taxon>Ophiocordycipitaceae</taxon>
        <taxon>Ophiocordyceps</taxon>
    </lineage>
</organism>
<sequence>MHFRISSLALTASILVSASVDIPTDLPLADLLSTAQSHLAKRQTTEALAYYDAAILRQPNNYLTLFKRATTYLSLGRDSQATDDLTSVLALKPGFEGAYVQLAKIKARSADWPAAKSAYRSAGKGTSSSELTELVRAEEAASLAEAAKEAGRWDDCIDHSAGAIAVASKSVGLRQVRAYCRLQRGHVEEALSDLKHVVHLRPGDTNPHVLISAIAFYGLGDMEAGLSQTRKCLHSDPDSKICNRLYKQQKFIHKKYLKAEGQLENGQPATAGRTLVGSQDQPGLIVQVREQVEQLRQSGKLPAKIEAMLSTKSVEMVCQAYSESDHKDASKYCEELKSDSFWALMHRGKVLLKNENFEAAIEALKKAAELRTGQQEKINSLLNKARIALKRSKTKDYYKVLGVAHDADDRQIKSAYRKQSKQYHPDKAANQGIDRETAEKKMAAINEAYEVLSDPGLRARFDRGDDPNSNEKSNPFSDGSGGPPPGFMFQQGDGGPFMFQQQGGGSHQGFKFHFGGGGPFGF</sequence>
<evidence type="ECO:0000259" key="6">
    <source>
        <dbReference type="PROSITE" id="PS50076"/>
    </source>
</evidence>
<comment type="caution">
    <text evidence="7">The sequence shown here is derived from an EMBL/GenBank/DDBJ whole genome shotgun (WGS) entry which is preliminary data.</text>
</comment>
<feature type="domain" description="J" evidence="6">
    <location>
        <begin position="396"/>
        <end position="465"/>
    </location>
</feature>
<dbReference type="OrthoDB" id="1726119at2759"/>
<dbReference type="GO" id="GO:0034975">
    <property type="term" value="P:protein folding in endoplasmic reticulum"/>
    <property type="evidence" value="ECO:0007669"/>
    <property type="project" value="TreeGrafter"/>
</dbReference>
<dbReference type="SUPFAM" id="SSF48452">
    <property type="entry name" value="TPR-like"/>
    <property type="match status" value="2"/>
</dbReference>
<evidence type="ECO:0000256" key="4">
    <source>
        <dbReference type="SAM" id="MobiDB-lite"/>
    </source>
</evidence>
<feature type="chain" id="PRO_5012315915" description="J domain-containing protein" evidence="5">
    <location>
        <begin position="19"/>
        <end position="522"/>
    </location>
</feature>
<dbReference type="Pfam" id="PF00226">
    <property type="entry name" value="DnaJ"/>
    <property type="match status" value="1"/>
</dbReference>
<dbReference type="InterPro" id="IPR051727">
    <property type="entry name" value="DnaJ_C3_Co-chaperones"/>
</dbReference>
<dbReference type="AlphaFoldDB" id="A0A2C5YIU9"/>
<dbReference type="Gene3D" id="1.10.287.110">
    <property type="entry name" value="DnaJ domain"/>
    <property type="match status" value="1"/>
</dbReference>
<dbReference type="PRINTS" id="PR00625">
    <property type="entry name" value="JDOMAIN"/>
</dbReference>
<dbReference type="EMBL" id="NJEU01001371">
    <property type="protein sequence ID" value="PHH67626.1"/>
    <property type="molecule type" value="Genomic_DNA"/>
</dbReference>
<evidence type="ECO:0000256" key="5">
    <source>
        <dbReference type="SAM" id="SignalP"/>
    </source>
</evidence>
<reference evidence="7 8" key="1">
    <citation type="submission" date="2017-06" db="EMBL/GenBank/DDBJ databases">
        <title>Ant-infecting Ophiocordyceps genomes reveal a high diversity of potential behavioral manipulation genes and a possible major role for enterotoxins.</title>
        <authorList>
            <person name="De Bekker C."/>
            <person name="Evans H.C."/>
            <person name="Brachmann A."/>
            <person name="Hughes D.P."/>
        </authorList>
    </citation>
    <scope>NUCLEOTIDE SEQUENCE [LARGE SCALE GENOMIC DNA]</scope>
    <source>
        <strain evidence="7 8">1348a</strain>
    </source>
</reference>
<feature type="signal peptide" evidence="5">
    <location>
        <begin position="1"/>
        <end position="18"/>
    </location>
</feature>
<dbReference type="Proteomes" id="UP000224854">
    <property type="component" value="Unassembled WGS sequence"/>
</dbReference>
<dbReference type="InterPro" id="IPR001623">
    <property type="entry name" value="DnaJ_domain"/>
</dbReference>
<keyword evidence="8" id="KW-1185">Reference proteome</keyword>
<dbReference type="CDD" id="cd06257">
    <property type="entry name" value="DnaJ"/>
    <property type="match status" value="1"/>
</dbReference>
<feature type="region of interest" description="Disordered" evidence="4">
    <location>
        <begin position="456"/>
        <end position="512"/>
    </location>
</feature>
<evidence type="ECO:0000313" key="7">
    <source>
        <dbReference type="EMBL" id="PHH67626.1"/>
    </source>
</evidence>
<dbReference type="PANTHER" id="PTHR44140:SF2">
    <property type="entry name" value="LD25575P"/>
    <property type="match status" value="1"/>
</dbReference>
<dbReference type="GO" id="GO:0051087">
    <property type="term" value="F:protein-folding chaperone binding"/>
    <property type="evidence" value="ECO:0007669"/>
    <property type="project" value="TreeGrafter"/>
</dbReference>
<evidence type="ECO:0000256" key="3">
    <source>
        <dbReference type="ARBA" id="ARBA00022824"/>
    </source>
</evidence>
<dbReference type="InterPro" id="IPR011990">
    <property type="entry name" value="TPR-like_helical_dom_sf"/>
</dbReference>
<dbReference type="InterPro" id="IPR036869">
    <property type="entry name" value="J_dom_sf"/>
</dbReference>
<dbReference type="GO" id="GO:0051787">
    <property type="term" value="F:misfolded protein binding"/>
    <property type="evidence" value="ECO:0007669"/>
    <property type="project" value="TreeGrafter"/>
</dbReference>
<feature type="compositionally biased region" description="Low complexity" evidence="4">
    <location>
        <begin position="487"/>
        <end position="501"/>
    </location>
</feature>
<keyword evidence="2 5" id="KW-0732">Signal</keyword>
<gene>
    <name evidence="7" type="ORF">CDD82_1266</name>
</gene>
<evidence type="ECO:0000313" key="8">
    <source>
        <dbReference type="Proteomes" id="UP000224854"/>
    </source>
</evidence>
<dbReference type="GO" id="GO:0005783">
    <property type="term" value="C:endoplasmic reticulum"/>
    <property type="evidence" value="ECO:0007669"/>
    <property type="project" value="UniProtKB-SubCell"/>
</dbReference>
<dbReference type="Gene3D" id="1.25.40.10">
    <property type="entry name" value="Tetratricopeptide repeat domain"/>
    <property type="match status" value="1"/>
</dbReference>
<dbReference type="InterPro" id="IPR019734">
    <property type="entry name" value="TPR_rpt"/>
</dbReference>
<accession>A0A2C5YIU9</accession>
<keyword evidence="3" id="KW-0256">Endoplasmic reticulum</keyword>
<dbReference type="SMART" id="SM00271">
    <property type="entry name" value="DnaJ"/>
    <property type="match status" value="1"/>
</dbReference>
<protein>
    <recommendedName>
        <fullName evidence="6">J domain-containing protein</fullName>
    </recommendedName>
</protein>
<feature type="compositionally biased region" description="Basic and acidic residues" evidence="4">
    <location>
        <begin position="457"/>
        <end position="466"/>
    </location>
</feature>
<dbReference type="SMART" id="SM00028">
    <property type="entry name" value="TPR"/>
    <property type="match status" value="4"/>
</dbReference>
<evidence type="ECO:0000256" key="1">
    <source>
        <dbReference type="ARBA" id="ARBA00004240"/>
    </source>
</evidence>
<dbReference type="SUPFAM" id="SSF46565">
    <property type="entry name" value="Chaperone J-domain"/>
    <property type="match status" value="1"/>
</dbReference>
<dbReference type="PANTHER" id="PTHR44140">
    <property type="entry name" value="LD25575P"/>
    <property type="match status" value="1"/>
</dbReference>
<dbReference type="Pfam" id="PF13181">
    <property type="entry name" value="TPR_8"/>
    <property type="match status" value="1"/>
</dbReference>
<evidence type="ECO:0000256" key="2">
    <source>
        <dbReference type="ARBA" id="ARBA00022729"/>
    </source>
</evidence>
<dbReference type="PROSITE" id="PS50076">
    <property type="entry name" value="DNAJ_2"/>
    <property type="match status" value="1"/>
</dbReference>
<proteinExistence type="predicted"/>